<dbReference type="Gene3D" id="1.10.10.10">
    <property type="entry name" value="Winged helix-like DNA-binding domain superfamily/Winged helix DNA-binding domain"/>
    <property type="match status" value="1"/>
</dbReference>
<name>A0A9X4QRK2_9BACL</name>
<organism evidence="1 2">
    <name type="scientific">Cohnella rhizosphaerae</name>
    <dbReference type="NCBI Taxonomy" id="1457232"/>
    <lineage>
        <taxon>Bacteria</taxon>
        <taxon>Bacillati</taxon>
        <taxon>Bacillota</taxon>
        <taxon>Bacilli</taxon>
        <taxon>Bacillales</taxon>
        <taxon>Paenibacillaceae</taxon>
        <taxon>Cohnella</taxon>
    </lineage>
</organism>
<dbReference type="PANTHER" id="PTHR33221">
    <property type="entry name" value="WINGED HELIX-TURN-HELIX TRANSCRIPTIONAL REGULATOR, RRF2 FAMILY"/>
    <property type="match status" value="1"/>
</dbReference>
<dbReference type="EMBL" id="JAPDIA010000002">
    <property type="protein sequence ID" value="MDG0808660.1"/>
    <property type="molecule type" value="Genomic_DNA"/>
</dbReference>
<protein>
    <submittedName>
        <fullName evidence="1">Rrf2 family transcriptional regulator</fullName>
    </submittedName>
</protein>
<dbReference type="InterPro" id="IPR000944">
    <property type="entry name" value="Tscrpt_reg_Rrf2"/>
</dbReference>
<dbReference type="GO" id="GO:0003700">
    <property type="term" value="F:DNA-binding transcription factor activity"/>
    <property type="evidence" value="ECO:0007669"/>
    <property type="project" value="TreeGrafter"/>
</dbReference>
<dbReference type="AlphaFoldDB" id="A0A9X4QRK2"/>
<dbReference type="PROSITE" id="PS51197">
    <property type="entry name" value="HTH_RRF2_2"/>
    <property type="match status" value="1"/>
</dbReference>
<dbReference type="FunFam" id="1.10.10.10:FF:000138">
    <property type="entry name" value="Rrf2 family transcriptional regulator"/>
    <property type="match status" value="1"/>
</dbReference>
<reference evidence="1" key="1">
    <citation type="submission" date="2022-10" db="EMBL/GenBank/DDBJ databases">
        <title>Comparative genomic analysis of Cohnella hashimotonis sp. nov., isolated from the International Space Station.</title>
        <authorList>
            <person name="Simpson A."/>
            <person name="Venkateswaran K."/>
        </authorList>
    </citation>
    <scope>NUCLEOTIDE SEQUENCE</scope>
    <source>
        <strain evidence="1">DSM 28161</strain>
    </source>
</reference>
<gene>
    <name evidence="1" type="ORF">OMP40_04085</name>
</gene>
<dbReference type="PANTHER" id="PTHR33221:SF15">
    <property type="entry name" value="HTH-TYPE TRANSCRIPTIONAL REGULATOR YWGB-RELATED"/>
    <property type="match status" value="1"/>
</dbReference>
<dbReference type="Proteomes" id="UP001153404">
    <property type="component" value="Unassembled WGS sequence"/>
</dbReference>
<sequence>MSEVKISTRFSVAIHILSMLSMGKNTICTSELFASSVNTNPVVIRRITGMLKKAGFINVNLGYGGTTLLKPVDQITLLDVYRAVDAVKEGHLFQIHEDTALSCIVGANIQNVLAVIFKKIEISMEDVLASFTIQDVVNDLLKKGTVR</sequence>
<keyword evidence="2" id="KW-1185">Reference proteome</keyword>
<dbReference type="SUPFAM" id="SSF46785">
    <property type="entry name" value="Winged helix' DNA-binding domain"/>
    <property type="match status" value="1"/>
</dbReference>
<dbReference type="Pfam" id="PF02082">
    <property type="entry name" value="Rrf2"/>
    <property type="match status" value="1"/>
</dbReference>
<evidence type="ECO:0000313" key="1">
    <source>
        <dbReference type="EMBL" id="MDG0808660.1"/>
    </source>
</evidence>
<dbReference type="InterPro" id="IPR036390">
    <property type="entry name" value="WH_DNA-bd_sf"/>
</dbReference>
<accession>A0A9X4QRK2</accession>
<evidence type="ECO:0000313" key="2">
    <source>
        <dbReference type="Proteomes" id="UP001153404"/>
    </source>
</evidence>
<dbReference type="RefSeq" id="WP_277529374.1">
    <property type="nucleotide sequence ID" value="NZ_JAPDIA010000002.1"/>
</dbReference>
<comment type="caution">
    <text evidence="1">The sequence shown here is derived from an EMBL/GenBank/DDBJ whole genome shotgun (WGS) entry which is preliminary data.</text>
</comment>
<proteinExistence type="predicted"/>
<dbReference type="InterPro" id="IPR036388">
    <property type="entry name" value="WH-like_DNA-bd_sf"/>
</dbReference>
<dbReference type="GO" id="GO:0005829">
    <property type="term" value="C:cytosol"/>
    <property type="evidence" value="ECO:0007669"/>
    <property type="project" value="TreeGrafter"/>
</dbReference>